<accession>A0ACC1XHK6</accession>
<keyword evidence="2" id="KW-1185">Reference proteome</keyword>
<evidence type="ECO:0000313" key="1">
    <source>
        <dbReference type="EMBL" id="KAJ4709845.1"/>
    </source>
</evidence>
<sequence>MGIQGTLVDLSSDSIPLLFLALIASFIGNLRSYVLGFLHSIGLTRFDPDDIDPTLAVPHVGSGLSGLVVLAEQLNLSRTLSYEYSCCSSGGESDGEGGIDCMVCLCTLRDGEQVRKLDCRHVFHKECLDGWLHHLNFNCPLCRSPLVSDERVSNTRQRVGGDLVGWFSLH</sequence>
<evidence type="ECO:0000313" key="2">
    <source>
        <dbReference type="Proteomes" id="UP001164539"/>
    </source>
</evidence>
<comment type="caution">
    <text evidence="1">The sequence shown here is derived from an EMBL/GenBank/DDBJ whole genome shotgun (WGS) entry which is preliminary data.</text>
</comment>
<organism evidence="1 2">
    <name type="scientific">Melia azedarach</name>
    <name type="common">Chinaberry tree</name>
    <dbReference type="NCBI Taxonomy" id="155640"/>
    <lineage>
        <taxon>Eukaryota</taxon>
        <taxon>Viridiplantae</taxon>
        <taxon>Streptophyta</taxon>
        <taxon>Embryophyta</taxon>
        <taxon>Tracheophyta</taxon>
        <taxon>Spermatophyta</taxon>
        <taxon>Magnoliopsida</taxon>
        <taxon>eudicotyledons</taxon>
        <taxon>Gunneridae</taxon>
        <taxon>Pentapetalae</taxon>
        <taxon>rosids</taxon>
        <taxon>malvids</taxon>
        <taxon>Sapindales</taxon>
        <taxon>Meliaceae</taxon>
        <taxon>Melia</taxon>
    </lineage>
</organism>
<dbReference type="EMBL" id="CM051402">
    <property type="protein sequence ID" value="KAJ4709845.1"/>
    <property type="molecule type" value="Genomic_DNA"/>
</dbReference>
<name>A0ACC1XHK6_MELAZ</name>
<proteinExistence type="predicted"/>
<gene>
    <name evidence="1" type="ORF">OWV82_016104</name>
</gene>
<reference evidence="1 2" key="1">
    <citation type="journal article" date="2023" name="Science">
        <title>Complex scaffold remodeling in plant triterpene biosynthesis.</title>
        <authorList>
            <person name="De La Pena R."/>
            <person name="Hodgson H."/>
            <person name="Liu J.C."/>
            <person name="Stephenson M.J."/>
            <person name="Martin A.C."/>
            <person name="Owen C."/>
            <person name="Harkess A."/>
            <person name="Leebens-Mack J."/>
            <person name="Jimenez L.E."/>
            <person name="Osbourn A."/>
            <person name="Sattely E.S."/>
        </authorList>
    </citation>
    <scope>NUCLEOTIDE SEQUENCE [LARGE SCALE GENOMIC DNA]</scope>
    <source>
        <strain evidence="2">cv. JPN11</strain>
        <tissue evidence="1">Leaf</tissue>
    </source>
</reference>
<dbReference type="Proteomes" id="UP001164539">
    <property type="component" value="Chromosome 9"/>
</dbReference>
<protein>
    <submittedName>
        <fullName evidence="1">E3 ubiquitin-protein ligase RHA2A</fullName>
    </submittedName>
</protein>